<evidence type="ECO:0000256" key="1">
    <source>
        <dbReference type="ARBA" id="ARBA00007804"/>
    </source>
</evidence>
<reference evidence="12 13" key="1">
    <citation type="journal article" date="2009" name="Nature">
        <title>Evolution of pathogenicity and sexual reproduction in eight Candida genomes.</title>
        <authorList>
            <person name="Butler G."/>
            <person name="Rasmussen M.D."/>
            <person name="Lin M.F."/>
            <person name="Santos M.A."/>
            <person name="Sakthikumar S."/>
            <person name="Munro C.A."/>
            <person name="Rheinbay E."/>
            <person name="Grabherr M."/>
            <person name="Forche A."/>
            <person name="Reedy J.L."/>
            <person name="Agrafioti I."/>
            <person name="Arnaud M.B."/>
            <person name="Bates S."/>
            <person name="Brown A.J."/>
            <person name="Brunke S."/>
            <person name="Costanzo M.C."/>
            <person name="Fitzpatrick D.A."/>
            <person name="de Groot P.W."/>
            <person name="Harris D."/>
            <person name="Hoyer L.L."/>
            <person name="Hube B."/>
            <person name="Klis F.M."/>
            <person name="Kodira C."/>
            <person name="Lennard N."/>
            <person name="Logue M.E."/>
            <person name="Martin R."/>
            <person name="Neiman A.M."/>
            <person name="Nikolaou E."/>
            <person name="Quail M.A."/>
            <person name="Quinn J."/>
            <person name="Santos M.C."/>
            <person name="Schmitzberger F.F."/>
            <person name="Sherlock G."/>
            <person name="Shah P."/>
            <person name="Silverstein K.A."/>
            <person name="Skrzypek M.S."/>
            <person name="Soll D."/>
            <person name="Staggs R."/>
            <person name="Stansfield I."/>
            <person name="Stumpf M.P."/>
            <person name="Sudbery P.E."/>
            <person name="Srikantha T."/>
            <person name="Zeng Q."/>
            <person name="Berman J."/>
            <person name="Berriman M."/>
            <person name="Heitman J."/>
            <person name="Gow N.A."/>
            <person name="Lorenz M.C."/>
            <person name="Birren B.W."/>
            <person name="Kellis M."/>
            <person name="Cuomo C.A."/>
        </authorList>
    </citation>
    <scope>NUCLEOTIDE SEQUENCE [LARGE SCALE GENOMIC DNA]</scope>
    <source>
        <strain evidence="13">ATCC MYA-3404 / T1</strain>
    </source>
</reference>
<keyword evidence="13" id="KW-1185">Reference proteome</keyword>
<dbReference type="GO" id="GO:0031262">
    <property type="term" value="C:Ndc80 complex"/>
    <property type="evidence" value="ECO:0007669"/>
    <property type="project" value="TreeGrafter"/>
</dbReference>
<dbReference type="HOGENOM" id="CLU_091441_0_0_1"/>
<keyword evidence="3 10" id="KW-0132">Cell division</keyword>
<dbReference type="RefSeq" id="XP_002546961.1">
    <property type="nucleotide sequence ID" value="XM_002546915.1"/>
</dbReference>
<dbReference type="PANTHER" id="PTHR22142:SF2">
    <property type="entry name" value="KINETOCHORE PROTEIN SPC24"/>
    <property type="match status" value="1"/>
</dbReference>
<dbReference type="CDD" id="cd11565">
    <property type="entry name" value="RWD_Spc24"/>
    <property type="match status" value="1"/>
</dbReference>
<dbReference type="STRING" id="294747.C5M5Y6"/>
<dbReference type="GO" id="GO:0008017">
    <property type="term" value="F:microtubule binding"/>
    <property type="evidence" value="ECO:0007669"/>
    <property type="project" value="TreeGrafter"/>
</dbReference>
<evidence type="ECO:0000256" key="6">
    <source>
        <dbReference type="ARBA" id="ARBA00023054"/>
    </source>
</evidence>
<dbReference type="AlphaFoldDB" id="C5M5Y6"/>
<dbReference type="OrthoDB" id="3344830at2759"/>
<keyword evidence="9 10" id="KW-0137">Centromere</keyword>
<keyword evidence="8 10" id="KW-0131">Cell cycle</keyword>
<evidence type="ECO:0000313" key="12">
    <source>
        <dbReference type="EMBL" id="EER34406.1"/>
    </source>
</evidence>
<dbReference type="eggNOG" id="ENOG502S52R">
    <property type="taxonomic scope" value="Eukaryota"/>
</dbReference>
<feature type="coiled-coil region" evidence="11">
    <location>
        <begin position="119"/>
        <end position="153"/>
    </location>
</feature>
<comment type="function">
    <text evidence="10">Acts as a component of the essential kinetochore-associated NDC80 complex, which is required for chromosome segregation and spindle checkpoint activity.</text>
</comment>
<evidence type="ECO:0000256" key="9">
    <source>
        <dbReference type="ARBA" id="ARBA00023328"/>
    </source>
</evidence>
<dbReference type="GO" id="GO:0005634">
    <property type="term" value="C:nucleus"/>
    <property type="evidence" value="ECO:0007669"/>
    <property type="project" value="UniProtKB-SubCell"/>
</dbReference>
<comment type="subunit">
    <text evidence="10">Component of the NDC80 complex.</text>
</comment>
<comment type="similarity">
    <text evidence="1 10">Belongs to the SPC24 family.</text>
</comment>
<keyword evidence="6 11" id="KW-0175">Coiled coil</keyword>
<dbReference type="EMBL" id="GG692396">
    <property type="protein sequence ID" value="EER34406.1"/>
    <property type="molecule type" value="Genomic_DNA"/>
</dbReference>
<comment type="subcellular location">
    <subcellularLocation>
        <location evidence="10">Nucleus</location>
    </subcellularLocation>
    <subcellularLocation>
        <location evidence="10">Chromosome</location>
        <location evidence="10">Centromere</location>
        <location evidence="10">Kinetochore</location>
    </subcellularLocation>
</comment>
<evidence type="ECO:0000256" key="4">
    <source>
        <dbReference type="ARBA" id="ARBA00022776"/>
    </source>
</evidence>
<dbReference type="GO" id="GO:0007059">
    <property type="term" value="P:chromosome segregation"/>
    <property type="evidence" value="ECO:0007669"/>
    <property type="project" value="TreeGrafter"/>
</dbReference>
<dbReference type="PANTHER" id="PTHR22142">
    <property type="match status" value="1"/>
</dbReference>
<evidence type="ECO:0000256" key="5">
    <source>
        <dbReference type="ARBA" id="ARBA00022838"/>
    </source>
</evidence>
<dbReference type="InterPro" id="IPR013252">
    <property type="entry name" value="Ndc80_Spc24"/>
</dbReference>
<evidence type="ECO:0000256" key="2">
    <source>
        <dbReference type="ARBA" id="ARBA00022454"/>
    </source>
</evidence>
<evidence type="ECO:0000256" key="11">
    <source>
        <dbReference type="SAM" id="Coils"/>
    </source>
</evidence>
<keyword evidence="2 10" id="KW-0158">Chromosome</keyword>
<evidence type="ECO:0000256" key="7">
    <source>
        <dbReference type="ARBA" id="ARBA00023242"/>
    </source>
</evidence>
<dbReference type="Pfam" id="PF08286">
    <property type="entry name" value="Spc24"/>
    <property type="match status" value="1"/>
</dbReference>
<dbReference type="Gene3D" id="3.30.160.430">
    <property type="match status" value="1"/>
</dbReference>
<sequence>MTSLEKLNKITSEINSQDELQLLEEINNSIKNLDQIRKSKINELSTRTTTLTNQINIITKEINELNRINDENYSKLSIPETSPIRKSSNIFHIISIKKQELDNLKVEIIKESQLLHTSISNLTLEERNLINKLNELIEKINRIDEDNSKIVSEQDPSMLKINLYKNLGIKLETGNSHNSDDGDNDDMMIITNQDDNTSNILKVEPKLSDFFISNYIWDKL</sequence>
<evidence type="ECO:0000256" key="3">
    <source>
        <dbReference type="ARBA" id="ARBA00022618"/>
    </source>
</evidence>
<keyword evidence="7 10" id="KW-0539">Nucleus</keyword>
<dbReference type="InterPro" id="IPR038066">
    <property type="entry name" value="Spc24_Fungi_globular_sf"/>
</dbReference>
<gene>
    <name evidence="12" type="ORF">CTRG_01267</name>
</gene>
<dbReference type="Proteomes" id="UP000002037">
    <property type="component" value="Unassembled WGS sequence"/>
</dbReference>
<keyword evidence="5 10" id="KW-0995">Kinetochore</keyword>
<evidence type="ECO:0000256" key="10">
    <source>
        <dbReference type="RuleBase" id="RU368011"/>
    </source>
</evidence>
<dbReference type="VEuPathDB" id="FungiDB:CTRG_01267"/>
<dbReference type="SUPFAM" id="SSF143026">
    <property type="entry name" value="Kinetochore globular domain"/>
    <property type="match status" value="1"/>
</dbReference>
<accession>C5M5Y6</accession>
<dbReference type="GeneID" id="8297539"/>
<proteinExistence type="inferred from homology"/>
<name>C5M5Y6_CANTT</name>
<evidence type="ECO:0000256" key="8">
    <source>
        <dbReference type="ARBA" id="ARBA00023306"/>
    </source>
</evidence>
<dbReference type="KEGG" id="ctp:CTRG_01267"/>
<keyword evidence="4 10" id="KW-0498">Mitosis</keyword>
<protein>
    <recommendedName>
        <fullName evidence="10">Kinetochore protein Spc24</fullName>
    </recommendedName>
</protein>
<evidence type="ECO:0000313" key="13">
    <source>
        <dbReference type="Proteomes" id="UP000002037"/>
    </source>
</evidence>
<organism evidence="12 13">
    <name type="scientific">Candida tropicalis (strain ATCC MYA-3404 / T1)</name>
    <name type="common">Yeast</name>
    <dbReference type="NCBI Taxonomy" id="294747"/>
    <lineage>
        <taxon>Eukaryota</taxon>
        <taxon>Fungi</taxon>
        <taxon>Dikarya</taxon>
        <taxon>Ascomycota</taxon>
        <taxon>Saccharomycotina</taxon>
        <taxon>Pichiomycetes</taxon>
        <taxon>Debaryomycetaceae</taxon>
        <taxon>Candida/Lodderomyces clade</taxon>
        <taxon>Candida</taxon>
    </lineage>
</organism>
<dbReference type="GO" id="GO:0051301">
    <property type="term" value="P:cell division"/>
    <property type="evidence" value="ECO:0007669"/>
    <property type="project" value="UniProtKB-UniRule"/>
</dbReference>